<evidence type="ECO:0000256" key="11">
    <source>
        <dbReference type="PROSITE-ProRule" id="PRU00433"/>
    </source>
</evidence>
<keyword evidence="5 11" id="KW-0479">Metal-binding</keyword>
<dbReference type="RefSeq" id="WP_212813704.1">
    <property type="nucleotide sequence ID" value="NZ_AP024329.1"/>
</dbReference>
<evidence type="ECO:0000313" key="14">
    <source>
        <dbReference type="EMBL" id="BCQ33372.1"/>
    </source>
</evidence>
<dbReference type="PANTHER" id="PTHR35008">
    <property type="entry name" value="BLL4482 PROTEIN-RELATED"/>
    <property type="match status" value="1"/>
</dbReference>
<dbReference type="Proteomes" id="UP000677515">
    <property type="component" value="Chromosome"/>
</dbReference>
<proteinExistence type="predicted"/>
<dbReference type="Pfam" id="PF00034">
    <property type="entry name" value="Cytochrom_C"/>
    <property type="match status" value="3"/>
</dbReference>
<evidence type="ECO:0000259" key="13">
    <source>
        <dbReference type="PROSITE" id="PS51007"/>
    </source>
</evidence>
<feature type="domain" description="Cytochrome c" evidence="13">
    <location>
        <begin position="171"/>
        <end position="284"/>
    </location>
</feature>
<organism evidence="14 15">
    <name type="scientific">Erwinia rhapontici</name>
    <name type="common">Pectobacterium rhapontici</name>
    <dbReference type="NCBI Taxonomy" id="55212"/>
    <lineage>
        <taxon>Bacteria</taxon>
        <taxon>Pseudomonadati</taxon>
        <taxon>Pseudomonadota</taxon>
        <taxon>Gammaproteobacteria</taxon>
        <taxon>Enterobacterales</taxon>
        <taxon>Erwiniaceae</taxon>
        <taxon>Erwinia</taxon>
    </lineage>
</organism>
<feature type="domain" description="Cytochrome c" evidence="13">
    <location>
        <begin position="299"/>
        <end position="389"/>
    </location>
</feature>
<dbReference type="InterPro" id="IPR036909">
    <property type="entry name" value="Cyt_c-like_dom_sf"/>
</dbReference>
<keyword evidence="4 11" id="KW-0349">Heme</keyword>
<evidence type="ECO:0000256" key="9">
    <source>
        <dbReference type="ARBA" id="ARBA00023004"/>
    </source>
</evidence>
<dbReference type="PROSITE" id="PS51007">
    <property type="entry name" value="CYTC"/>
    <property type="match status" value="3"/>
</dbReference>
<dbReference type="InterPro" id="IPR014353">
    <property type="entry name" value="Membr-bd_ADH_cyt_c"/>
</dbReference>
<evidence type="ECO:0000256" key="12">
    <source>
        <dbReference type="SAM" id="SignalP"/>
    </source>
</evidence>
<keyword evidence="9 11" id="KW-0408">Iron</keyword>
<dbReference type="EMBL" id="AP024329">
    <property type="protein sequence ID" value="BCQ33372.1"/>
    <property type="molecule type" value="Genomic_DNA"/>
</dbReference>
<accession>A0ABM7MW15</accession>
<evidence type="ECO:0000256" key="7">
    <source>
        <dbReference type="ARBA" id="ARBA00022737"/>
    </source>
</evidence>
<name>A0ABM7MW15_ERWRD</name>
<dbReference type="PIRSF" id="PIRSF000018">
    <property type="entry name" value="Mb_ADH_cyt_c"/>
    <property type="match status" value="1"/>
</dbReference>
<dbReference type="InterPro" id="IPR008168">
    <property type="entry name" value="Cyt_C_IC"/>
</dbReference>
<dbReference type="SUPFAM" id="SSF46626">
    <property type="entry name" value="Cytochrome c"/>
    <property type="match status" value="3"/>
</dbReference>
<dbReference type="GeneID" id="99865018"/>
<dbReference type="PANTHER" id="PTHR35008:SF8">
    <property type="entry name" value="ALCOHOL DEHYDROGENASE CYTOCHROME C SUBUNIT"/>
    <property type="match status" value="1"/>
</dbReference>
<feature type="domain" description="Cytochrome c" evidence="13">
    <location>
        <begin position="25"/>
        <end position="128"/>
    </location>
</feature>
<keyword evidence="10" id="KW-0472">Membrane</keyword>
<gene>
    <name evidence="14" type="ORF">ERHA53_07150</name>
</gene>
<feature type="signal peptide" evidence="12">
    <location>
        <begin position="1"/>
        <end position="20"/>
    </location>
</feature>
<evidence type="ECO:0000313" key="15">
    <source>
        <dbReference type="Proteomes" id="UP000677515"/>
    </source>
</evidence>
<evidence type="ECO:0000256" key="2">
    <source>
        <dbReference type="ARBA" id="ARBA00022448"/>
    </source>
</evidence>
<evidence type="ECO:0000256" key="1">
    <source>
        <dbReference type="ARBA" id="ARBA00004236"/>
    </source>
</evidence>
<evidence type="ECO:0000256" key="3">
    <source>
        <dbReference type="ARBA" id="ARBA00022475"/>
    </source>
</evidence>
<keyword evidence="2" id="KW-0813">Transport</keyword>
<comment type="subcellular location">
    <subcellularLocation>
        <location evidence="1">Cell membrane</location>
    </subcellularLocation>
</comment>
<feature type="chain" id="PRO_5046490083" evidence="12">
    <location>
        <begin position="21"/>
        <end position="408"/>
    </location>
</feature>
<protein>
    <submittedName>
        <fullName evidence="14">Cytochrome c</fullName>
    </submittedName>
</protein>
<dbReference type="InterPro" id="IPR051459">
    <property type="entry name" value="Cytochrome_c-type_DH"/>
</dbReference>
<dbReference type="Gene3D" id="1.10.760.10">
    <property type="entry name" value="Cytochrome c-like domain"/>
    <property type="match status" value="3"/>
</dbReference>
<keyword evidence="7" id="KW-0677">Repeat</keyword>
<evidence type="ECO:0000256" key="8">
    <source>
        <dbReference type="ARBA" id="ARBA00022982"/>
    </source>
</evidence>
<keyword evidence="8" id="KW-0249">Electron transport</keyword>
<reference evidence="14 15" key="1">
    <citation type="submission" date="2021-01" db="EMBL/GenBank/DDBJ databases">
        <title>Complete genome sequence of Erwinia rhapontici MAFF 311153.</title>
        <authorList>
            <person name="Morohoshi T."/>
            <person name="Someya N."/>
        </authorList>
    </citation>
    <scope>NUCLEOTIDE SEQUENCE [LARGE SCALE GENOMIC DNA]</scope>
    <source>
        <strain evidence="14 15">MAFF 311153</strain>
    </source>
</reference>
<evidence type="ECO:0000256" key="10">
    <source>
        <dbReference type="ARBA" id="ARBA00023136"/>
    </source>
</evidence>
<dbReference type="InterPro" id="IPR009056">
    <property type="entry name" value="Cyt_c-like_dom"/>
</dbReference>
<keyword evidence="3" id="KW-1003">Cell membrane</keyword>
<dbReference type="PRINTS" id="PR00605">
    <property type="entry name" value="CYTCHROMECIC"/>
</dbReference>
<keyword evidence="6 12" id="KW-0732">Signal</keyword>
<evidence type="ECO:0000256" key="6">
    <source>
        <dbReference type="ARBA" id="ARBA00022729"/>
    </source>
</evidence>
<evidence type="ECO:0000256" key="4">
    <source>
        <dbReference type="ARBA" id="ARBA00022617"/>
    </source>
</evidence>
<keyword evidence="15" id="KW-1185">Reference proteome</keyword>
<evidence type="ECO:0000256" key="5">
    <source>
        <dbReference type="ARBA" id="ARBA00022723"/>
    </source>
</evidence>
<sequence length="408" mass="44757">MNIRQYGLCVLLAVASNSIAAVPERSISPGHYLALAADCAACHTAEKGTPFAGGLKMDTPIGAIYSTNITPDAQTGIGHYSYQDFARALREGKARNGHYLYPAMPYTAFSKFDDQQLHDLYAYFTQEVPAVRQANRKSDIPWPLNIRWPLWVWNMMFHDDERYLNDPLKSAEWNRGAWLVMAPGHCGSCHTPRGIAMQEKGLDHNDSAYLSGGTINGWHAPDLRGNNVRGLGSWTQQDIINFLKTGQNDRTMAFGSMADVVQQSTQHLTPADLSAIAVFLKSLPPGKFSSSPASEDYAEAQYPGAALYQDNCAACHRSDGRGYTHTFPALASNPALLGDDPSSLVSMILHGGRAAVTERALTGMRMPGFGWRLTDQQVAELSNYVRNSWGNQASDVTAEQVKKLRKGE</sequence>